<evidence type="ECO:0000256" key="1">
    <source>
        <dbReference type="SAM" id="MobiDB-lite"/>
    </source>
</evidence>
<accession>A0A5C1AA03</accession>
<dbReference type="OrthoDB" id="9902601at2"/>
<evidence type="ECO:0000313" key="2">
    <source>
        <dbReference type="EMBL" id="QEL14642.1"/>
    </source>
</evidence>
<dbReference type="AlphaFoldDB" id="A0A5C1AA03"/>
<gene>
    <name evidence="2" type="ORF">PX52LOC_01534</name>
</gene>
<feature type="region of interest" description="Disordered" evidence="1">
    <location>
        <begin position="105"/>
        <end position="124"/>
    </location>
</feature>
<dbReference type="KEGG" id="lrs:PX52LOC_01534"/>
<dbReference type="Proteomes" id="UP000324974">
    <property type="component" value="Chromosome"/>
</dbReference>
<name>A0A5C1AA03_9BACT</name>
<proteinExistence type="predicted"/>
<reference evidence="3" key="1">
    <citation type="submission" date="2019-08" db="EMBL/GenBank/DDBJ databases">
        <title>Limnoglobus roseus gen. nov., sp. nov., a novel freshwater planctomycete with a giant genome from the family Gemmataceae.</title>
        <authorList>
            <person name="Kulichevskaya I.S."/>
            <person name="Naumoff D.G."/>
            <person name="Miroshnikov K."/>
            <person name="Ivanova A."/>
            <person name="Philippov D.A."/>
            <person name="Hakobyan A."/>
            <person name="Rijpstra I.C."/>
            <person name="Sinninghe Damste J.S."/>
            <person name="Liesack W."/>
            <person name="Dedysh S.N."/>
        </authorList>
    </citation>
    <scope>NUCLEOTIDE SEQUENCE [LARGE SCALE GENOMIC DNA]</scope>
    <source>
        <strain evidence="3">PX52</strain>
    </source>
</reference>
<sequence>MGKRARNKRFRRQLAEARLREPVPPPPRTEAEAALWWLTGGHVPTEHCFLAAERFCIWSPERADLLITCISDGDPAVHEACRAFLRRSGAAFPTVEAVRAEVRRRGLPGAPAAEPSMAPDPAAR</sequence>
<keyword evidence="3" id="KW-1185">Reference proteome</keyword>
<protein>
    <submittedName>
        <fullName evidence="2">Uncharacterized protein</fullName>
    </submittedName>
</protein>
<dbReference type="RefSeq" id="WP_149109521.1">
    <property type="nucleotide sequence ID" value="NZ_CP042425.1"/>
</dbReference>
<evidence type="ECO:0000313" key="3">
    <source>
        <dbReference type="Proteomes" id="UP000324974"/>
    </source>
</evidence>
<dbReference type="EMBL" id="CP042425">
    <property type="protein sequence ID" value="QEL14642.1"/>
    <property type="molecule type" value="Genomic_DNA"/>
</dbReference>
<organism evidence="2 3">
    <name type="scientific">Limnoglobus roseus</name>
    <dbReference type="NCBI Taxonomy" id="2598579"/>
    <lineage>
        <taxon>Bacteria</taxon>
        <taxon>Pseudomonadati</taxon>
        <taxon>Planctomycetota</taxon>
        <taxon>Planctomycetia</taxon>
        <taxon>Gemmatales</taxon>
        <taxon>Gemmataceae</taxon>
        <taxon>Limnoglobus</taxon>
    </lineage>
</organism>